<accession>A0A077EA99</accession>
<sequence>MKNRTLFRWLADALIITVVASLLIHLMGFKESVDEHIFNLITLSFTLLILIIFIIMALILLLPVVDDEDKSEQQPKEYCVITFYSIVNVNRDQYMHPENSIIISEEADLLRIHSLGYEGESLPIYFNGLHCTLNILAIDIVKELANKKGVSTLYDCFTFNFQL</sequence>
<gene>
    <name evidence="2" type="ORF">BD94_0647</name>
</gene>
<feature type="transmembrane region" description="Helical" evidence="1">
    <location>
        <begin position="40"/>
        <end position="65"/>
    </location>
</feature>
<keyword evidence="1" id="KW-0812">Transmembrane</keyword>
<name>A0A077EA99_9FLAO</name>
<keyword evidence="1" id="KW-0472">Membrane</keyword>
<evidence type="ECO:0000256" key="1">
    <source>
        <dbReference type="SAM" id="Phobius"/>
    </source>
</evidence>
<organism evidence="2 3">
    <name type="scientific">Elizabethkingia anophelis NUHP1</name>
    <dbReference type="NCBI Taxonomy" id="1338011"/>
    <lineage>
        <taxon>Bacteria</taxon>
        <taxon>Pseudomonadati</taxon>
        <taxon>Bacteroidota</taxon>
        <taxon>Flavobacteriia</taxon>
        <taxon>Flavobacteriales</taxon>
        <taxon>Weeksellaceae</taxon>
        <taxon>Elizabethkingia</taxon>
    </lineage>
</organism>
<evidence type="ECO:0000313" key="3">
    <source>
        <dbReference type="Proteomes" id="UP000028933"/>
    </source>
</evidence>
<dbReference type="AlphaFoldDB" id="A0A077EA99"/>
<dbReference type="Proteomes" id="UP000028933">
    <property type="component" value="Chromosome"/>
</dbReference>
<dbReference type="STRING" id="1338011.BD94_0647"/>
<dbReference type="HOGENOM" id="CLU_1624540_0_0_10"/>
<dbReference type="EMBL" id="CP007547">
    <property type="protein sequence ID" value="AIL44422.1"/>
    <property type="molecule type" value="Genomic_DNA"/>
</dbReference>
<proteinExistence type="predicted"/>
<protein>
    <submittedName>
        <fullName evidence="2">Uncharacterized protein</fullName>
    </submittedName>
</protein>
<dbReference type="RefSeq" id="WP_024564951.1">
    <property type="nucleotide sequence ID" value="NZ_CP007547.1"/>
</dbReference>
<feature type="transmembrane region" description="Helical" evidence="1">
    <location>
        <begin position="6"/>
        <end position="28"/>
    </location>
</feature>
<keyword evidence="1" id="KW-1133">Transmembrane helix</keyword>
<reference evidence="2 3" key="1">
    <citation type="journal article" date="2013" name="Lancet">
        <title>First case of E anophelis outbreak in an intensive-care unit.</title>
        <authorList>
            <person name="Teo J."/>
            <person name="Tan S.Y."/>
            <person name="Tay M."/>
            <person name="Ding Y."/>
            <person name="Kjelleberg S."/>
            <person name="Givskov M."/>
            <person name="Lin R.T."/>
            <person name="Yang L."/>
        </authorList>
    </citation>
    <scope>NUCLEOTIDE SEQUENCE [LARGE SCALE GENOMIC DNA]</scope>
    <source>
        <strain evidence="2 3">NUHP1</strain>
    </source>
</reference>
<evidence type="ECO:0000313" key="2">
    <source>
        <dbReference type="EMBL" id="AIL44422.1"/>
    </source>
</evidence>
<dbReference type="KEGG" id="eao:BD94_0647"/>